<feature type="domain" description="Type I restriction modification DNA specificity" evidence="5">
    <location>
        <begin position="87"/>
        <end position="178"/>
    </location>
</feature>
<comment type="similarity">
    <text evidence="1">Belongs to the type-I restriction system S methylase family.</text>
</comment>
<evidence type="ECO:0000313" key="6">
    <source>
        <dbReference type="EMBL" id="ACV22923.1"/>
    </source>
</evidence>
<dbReference type="REBASE" id="21795">
    <property type="entry name" value="S.SheORF19060P"/>
</dbReference>
<dbReference type="RefSeq" id="WP_012799025.1">
    <property type="nucleotide sequence ID" value="NC_013165.1"/>
</dbReference>
<gene>
    <name evidence="6" type="ordered locus">Shel_19070</name>
</gene>
<sequence>MERYEAYKDSGVEWIGEIPSTWTLARTKAVFSSKKRVVGDKANEYQRLALTMHGVLLRDKDDNEGLQPEQFEGYQILEANELVFKLIDLENIKTSRVGLSPYTGIVSPAYITLTQTDSDNRYFYYWFFALYQQNVFNQLGGNGVRSALNKDDLLNLPMLLPKQDEQRAIANYLDARTAEIDALVADCEREAELLREYRKAVISEAVTKGLDPDAPMKDSGVEWIGEIPEGWLVRPSKTLFAEAKELRHSDDEQCAATQKYGIIPQARYIAIENQRMVVADKNLDAWKHVEPGDFVISLRSFQGGLELSEITGCVTWHYIVLKGNDLVEAGYFKYLFKTTKYIESLQRTCTYIRDGQDLRYSNFVQVPLPLPSREEQVAIGVYLDAKTAEIDALIEAKQTMADKLREYRKSLISEAVTGKFKVPGV</sequence>
<dbReference type="HOGENOM" id="CLU_021095_1_2_11"/>
<keyword evidence="2" id="KW-0680">Restriction system</keyword>
<dbReference type="GO" id="GO:0009307">
    <property type="term" value="P:DNA restriction-modification system"/>
    <property type="evidence" value="ECO:0007669"/>
    <property type="project" value="UniProtKB-KW"/>
</dbReference>
<evidence type="ECO:0000313" key="7">
    <source>
        <dbReference type="Proteomes" id="UP000002026"/>
    </source>
</evidence>
<dbReference type="Proteomes" id="UP000002026">
    <property type="component" value="Chromosome"/>
</dbReference>
<name>C7N7N8_SLAHD</name>
<dbReference type="InterPro" id="IPR051212">
    <property type="entry name" value="Type-I_RE_S_subunit"/>
</dbReference>
<dbReference type="PANTHER" id="PTHR43140">
    <property type="entry name" value="TYPE-1 RESTRICTION ENZYME ECOKI SPECIFICITY PROTEIN"/>
    <property type="match status" value="1"/>
</dbReference>
<dbReference type="eggNOG" id="COG0732">
    <property type="taxonomic scope" value="Bacteria"/>
</dbReference>
<dbReference type="SUPFAM" id="SSF116734">
    <property type="entry name" value="DNA methylase specificity domain"/>
    <property type="match status" value="2"/>
</dbReference>
<protein>
    <recommendedName>
        <fullName evidence="5">Type I restriction modification DNA specificity domain-containing protein</fullName>
    </recommendedName>
</protein>
<keyword evidence="3" id="KW-0238">DNA-binding</keyword>
<dbReference type="GO" id="GO:0003677">
    <property type="term" value="F:DNA binding"/>
    <property type="evidence" value="ECO:0007669"/>
    <property type="project" value="UniProtKB-KW"/>
</dbReference>
<evidence type="ECO:0000259" key="5">
    <source>
        <dbReference type="Pfam" id="PF01420"/>
    </source>
</evidence>
<accession>C7N7N8</accession>
<dbReference type="Gene3D" id="1.10.287.1120">
    <property type="entry name" value="Bipartite methylase S protein"/>
    <property type="match status" value="1"/>
</dbReference>
<keyword evidence="7" id="KW-1185">Reference proteome</keyword>
<evidence type="ECO:0000256" key="4">
    <source>
        <dbReference type="ARBA" id="ARBA00038652"/>
    </source>
</evidence>
<dbReference type="Gene3D" id="3.90.220.20">
    <property type="entry name" value="DNA methylase specificity domains"/>
    <property type="match status" value="2"/>
</dbReference>
<dbReference type="KEGG" id="shi:Shel_19070"/>
<organism evidence="6 7">
    <name type="scientific">Slackia heliotrinireducens (strain ATCC 29202 / DSM 20476 / NCTC 11029 / RHS 1)</name>
    <name type="common">Peptococcus heliotrinreducens</name>
    <dbReference type="NCBI Taxonomy" id="471855"/>
    <lineage>
        <taxon>Bacteria</taxon>
        <taxon>Bacillati</taxon>
        <taxon>Actinomycetota</taxon>
        <taxon>Coriobacteriia</taxon>
        <taxon>Eggerthellales</taxon>
        <taxon>Eggerthellaceae</taxon>
        <taxon>Slackia</taxon>
    </lineage>
</organism>
<dbReference type="Pfam" id="PF01420">
    <property type="entry name" value="Methylase_S"/>
    <property type="match status" value="1"/>
</dbReference>
<reference evidence="6 7" key="1">
    <citation type="journal article" date="2009" name="Stand. Genomic Sci.">
        <title>Complete genome sequence of Slackia heliotrinireducens type strain (RHS 1).</title>
        <authorList>
            <person name="Pukall R."/>
            <person name="Lapidus A."/>
            <person name="Nolan M."/>
            <person name="Copeland A."/>
            <person name="Glavina Del Rio T."/>
            <person name="Lucas S."/>
            <person name="Chen F."/>
            <person name="Tice H."/>
            <person name="Cheng J.F."/>
            <person name="Chertkov O."/>
            <person name="Bruce D."/>
            <person name="Goodwin L."/>
            <person name="Kuske C."/>
            <person name="Brettin T."/>
            <person name="Detter J.C."/>
            <person name="Han C."/>
            <person name="Pitluck S."/>
            <person name="Pati A."/>
            <person name="Mavrommatis K."/>
            <person name="Ivanova N."/>
            <person name="Ovchinnikova G."/>
            <person name="Chen A."/>
            <person name="Palaniappan K."/>
            <person name="Schneider S."/>
            <person name="Rohde M."/>
            <person name="Chain P."/>
            <person name="D'haeseleer P."/>
            <person name="Goker M."/>
            <person name="Bristow J."/>
            <person name="Eisen J.A."/>
            <person name="Markowitz V."/>
            <person name="Kyrpides N.C."/>
            <person name="Klenk H.P."/>
            <person name="Hugenholtz P."/>
        </authorList>
    </citation>
    <scope>NUCLEOTIDE SEQUENCE [LARGE SCALE GENOMIC DNA]</scope>
    <source>
        <strain evidence="7">ATCC 29202 / DSM 20476 / NCTC 11029 / RHS 1</strain>
    </source>
</reference>
<dbReference type="PANTHER" id="PTHR43140:SF1">
    <property type="entry name" value="TYPE I RESTRICTION ENZYME ECOKI SPECIFICITY SUBUNIT"/>
    <property type="match status" value="1"/>
</dbReference>
<dbReference type="InterPro" id="IPR000055">
    <property type="entry name" value="Restrct_endonuc_typeI_TRD"/>
</dbReference>
<proteinExistence type="inferred from homology"/>
<dbReference type="InterPro" id="IPR044946">
    <property type="entry name" value="Restrct_endonuc_typeI_TRD_sf"/>
</dbReference>
<dbReference type="AlphaFoldDB" id="C7N7N8"/>
<dbReference type="EMBL" id="CP001684">
    <property type="protein sequence ID" value="ACV22923.1"/>
    <property type="molecule type" value="Genomic_DNA"/>
</dbReference>
<evidence type="ECO:0000256" key="1">
    <source>
        <dbReference type="ARBA" id="ARBA00010923"/>
    </source>
</evidence>
<evidence type="ECO:0000256" key="3">
    <source>
        <dbReference type="ARBA" id="ARBA00023125"/>
    </source>
</evidence>
<comment type="subunit">
    <text evidence="4">The methyltransferase is composed of M and S polypeptides.</text>
</comment>
<dbReference type="STRING" id="471855.Shel_19070"/>
<evidence type="ECO:0000256" key="2">
    <source>
        <dbReference type="ARBA" id="ARBA00022747"/>
    </source>
</evidence>